<dbReference type="GO" id="GO:0055129">
    <property type="term" value="P:L-proline biosynthetic process"/>
    <property type="evidence" value="ECO:0007669"/>
    <property type="project" value="UniProtKB-UniRule"/>
</dbReference>
<dbReference type="InterPro" id="IPR020593">
    <property type="entry name" value="G-glutamylP_reductase_CS"/>
</dbReference>
<dbReference type="InterPro" id="IPR015590">
    <property type="entry name" value="Aldehyde_DH_dom"/>
</dbReference>
<dbReference type="InterPro" id="IPR016161">
    <property type="entry name" value="Ald_DH/histidinol_DH"/>
</dbReference>
<evidence type="ECO:0000256" key="6">
    <source>
        <dbReference type="ARBA" id="ARBA00049024"/>
    </source>
</evidence>
<keyword evidence="5 7" id="KW-0560">Oxidoreductase</keyword>
<evidence type="ECO:0000256" key="2">
    <source>
        <dbReference type="ARBA" id="ARBA00022605"/>
    </source>
</evidence>
<dbReference type="AlphaFoldDB" id="A0A3M6SBU5"/>
<dbReference type="UniPathway" id="UPA00098">
    <property type="reaction ID" value="UER00360"/>
</dbReference>
<dbReference type="Gene3D" id="3.40.309.10">
    <property type="entry name" value="Aldehyde Dehydrogenase, Chain A, domain 2"/>
    <property type="match status" value="1"/>
</dbReference>
<dbReference type="InterPro" id="IPR000965">
    <property type="entry name" value="GPR_dom"/>
</dbReference>
<proteinExistence type="inferred from homology"/>
<comment type="similarity">
    <text evidence="7">Belongs to the gamma-glutamyl phosphate reductase family.</text>
</comment>
<protein>
    <recommendedName>
        <fullName evidence="7">Gamma-glutamyl phosphate reductase</fullName>
        <shortName evidence="7">GPR</shortName>
        <ecNumber evidence="7">1.2.1.41</ecNumber>
    </recommendedName>
    <alternativeName>
        <fullName evidence="7">Glutamate-5-semialdehyde dehydrogenase</fullName>
    </alternativeName>
    <alternativeName>
        <fullName evidence="7">Glutamyl-gamma-semialdehyde dehydrogenase</fullName>
        <shortName evidence="7">GSA dehydrogenase</shortName>
    </alternativeName>
</protein>
<evidence type="ECO:0000313" key="9">
    <source>
        <dbReference type="EMBL" id="RMX24761.1"/>
    </source>
</evidence>
<gene>
    <name evidence="7" type="primary">proA</name>
    <name evidence="9" type="ORF">C5O77_07945</name>
</gene>
<evidence type="ECO:0000256" key="3">
    <source>
        <dbReference type="ARBA" id="ARBA00022650"/>
    </source>
</evidence>
<dbReference type="PROSITE" id="PS01223">
    <property type="entry name" value="PROA"/>
    <property type="match status" value="1"/>
</dbReference>
<dbReference type="EC" id="1.2.1.41" evidence="7"/>
<dbReference type="Pfam" id="PF00171">
    <property type="entry name" value="Aldedh"/>
    <property type="match status" value="1"/>
</dbReference>
<dbReference type="InterPro" id="IPR016163">
    <property type="entry name" value="Ald_DH_C"/>
</dbReference>
<dbReference type="GO" id="GO:0004350">
    <property type="term" value="F:glutamate-5-semialdehyde dehydrogenase activity"/>
    <property type="evidence" value="ECO:0007669"/>
    <property type="project" value="UniProtKB-UniRule"/>
</dbReference>
<evidence type="ECO:0000256" key="1">
    <source>
        <dbReference type="ARBA" id="ARBA00004985"/>
    </source>
</evidence>
<evidence type="ECO:0000256" key="7">
    <source>
        <dbReference type="HAMAP-Rule" id="MF_00412"/>
    </source>
</evidence>
<evidence type="ECO:0000256" key="4">
    <source>
        <dbReference type="ARBA" id="ARBA00022857"/>
    </source>
</evidence>
<dbReference type="PANTHER" id="PTHR11063:SF8">
    <property type="entry name" value="DELTA-1-PYRROLINE-5-CARBOXYLATE SYNTHASE"/>
    <property type="match status" value="1"/>
</dbReference>
<dbReference type="Gene3D" id="3.40.605.10">
    <property type="entry name" value="Aldehyde Dehydrogenase, Chain A, domain 1"/>
    <property type="match status" value="1"/>
</dbReference>
<dbReference type="EMBL" id="PTLS01000038">
    <property type="protein sequence ID" value="RMX24761.1"/>
    <property type="molecule type" value="Genomic_DNA"/>
</dbReference>
<sequence length="414" mass="45273">MNQDLITIGKRAQIAANKLALMNTATKNKALLQLADDLIKNKNQIIAANQQDLAAATQMPTKFTDRLMVNSQRIADMANGLRTIADLTDPTSQIDKGWITKDGLQILQRRVPLGVIGIIFEARPNVTVDATGLTFKSGNAVILRGGKEAIQTNTALVKILRESLQSQHLPVDAVQLITDTSHAIADEMMNLTDYIDVLIPRGGRALIQQVVTTATVPVIETGAGNCHIYIDKDADLTMATNITVNAKVQRPSVCNAAEKLLIHRDIAAEFLPVIAKALMEHGVQLRGDEMACQLVSTIRPVTKEDWDTEYNDLIMAVKIVDSLDDAISHINHYSTHHSESIITNNITRGRYFQQAINSACVYVNASTRFTDGGEFGFGAEIGISTQKLHARGPMGLQQLTTIKYEITGNGQIRK</sequence>
<dbReference type="RefSeq" id="WP_124216418.1">
    <property type="nucleotide sequence ID" value="NZ_PTLS01000038.1"/>
</dbReference>
<organism evidence="9 10">
    <name type="scientific">Limosilactobacillus reuteri</name>
    <name type="common">Lactobacillus reuteri</name>
    <dbReference type="NCBI Taxonomy" id="1598"/>
    <lineage>
        <taxon>Bacteria</taxon>
        <taxon>Bacillati</taxon>
        <taxon>Bacillota</taxon>
        <taxon>Bacilli</taxon>
        <taxon>Lactobacillales</taxon>
        <taxon>Lactobacillaceae</taxon>
        <taxon>Limosilactobacillus</taxon>
    </lineage>
</organism>
<dbReference type="HAMAP" id="MF_00412">
    <property type="entry name" value="ProA"/>
    <property type="match status" value="1"/>
</dbReference>
<reference evidence="9 10" key="1">
    <citation type="journal article" date="2018" name="J Appl Environ Microbiol">
        <title>The gut symbionts Lactobacillus reuteri R2lc and 2010 encode a polyketide synthase cluster that activates the mammalian aryl-hydrocarbon receptor.</title>
        <authorList>
            <person name="Ozcam M."/>
            <person name="Roos S."/>
            <person name="Van Pijkeren J.P."/>
        </authorList>
    </citation>
    <scope>NUCLEOTIDE SEQUENCE [LARGE SCALE GENOMIC DNA]</scope>
    <source>
        <strain evidence="9 10">R2lc</strain>
    </source>
</reference>
<dbReference type="Proteomes" id="UP000276940">
    <property type="component" value="Unassembled WGS sequence"/>
</dbReference>
<dbReference type="SUPFAM" id="SSF53720">
    <property type="entry name" value="ALDH-like"/>
    <property type="match status" value="1"/>
</dbReference>
<comment type="function">
    <text evidence="7">Catalyzes the NADPH-dependent reduction of L-glutamate 5-phosphate into L-glutamate 5-semialdehyde and phosphate. The product spontaneously undergoes cyclization to form 1-pyrroline-5-carboxylate.</text>
</comment>
<keyword evidence="4 7" id="KW-0521">NADP</keyword>
<dbReference type="GO" id="GO:0005737">
    <property type="term" value="C:cytoplasm"/>
    <property type="evidence" value="ECO:0007669"/>
    <property type="project" value="UniProtKB-SubCell"/>
</dbReference>
<keyword evidence="2 7" id="KW-0028">Amino-acid biosynthesis</keyword>
<dbReference type="GO" id="GO:0050661">
    <property type="term" value="F:NADP binding"/>
    <property type="evidence" value="ECO:0007669"/>
    <property type="project" value="InterPro"/>
</dbReference>
<feature type="domain" description="Aldehyde dehydrogenase" evidence="8">
    <location>
        <begin position="9"/>
        <end position="280"/>
    </location>
</feature>
<dbReference type="CDD" id="cd07079">
    <property type="entry name" value="ALDH_F18-19_ProA-GPR"/>
    <property type="match status" value="1"/>
</dbReference>
<evidence type="ECO:0000256" key="5">
    <source>
        <dbReference type="ARBA" id="ARBA00023002"/>
    </source>
</evidence>
<dbReference type="InterPro" id="IPR016162">
    <property type="entry name" value="Ald_DH_N"/>
</dbReference>
<comment type="pathway">
    <text evidence="1 7">Amino-acid biosynthesis; L-proline biosynthesis; L-glutamate 5-semialdehyde from L-glutamate: step 2/2.</text>
</comment>
<dbReference type="NCBIfam" id="NF001221">
    <property type="entry name" value="PRK00197.1"/>
    <property type="match status" value="1"/>
</dbReference>
<evidence type="ECO:0000259" key="8">
    <source>
        <dbReference type="Pfam" id="PF00171"/>
    </source>
</evidence>
<dbReference type="PIRSF" id="PIRSF000151">
    <property type="entry name" value="GPR"/>
    <property type="match status" value="1"/>
</dbReference>
<dbReference type="InterPro" id="IPR012134">
    <property type="entry name" value="Glu-5-SA_DH"/>
</dbReference>
<keyword evidence="3 7" id="KW-0641">Proline biosynthesis</keyword>
<comment type="caution">
    <text evidence="9">The sequence shown here is derived from an EMBL/GenBank/DDBJ whole genome shotgun (WGS) entry which is preliminary data.</text>
</comment>
<dbReference type="NCBIfam" id="TIGR00407">
    <property type="entry name" value="proA"/>
    <property type="match status" value="1"/>
</dbReference>
<accession>A0A3M6SBU5</accession>
<comment type="catalytic activity">
    <reaction evidence="6 7">
        <text>L-glutamate 5-semialdehyde + phosphate + NADP(+) = L-glutamyl 5-phosphate + NADPH + H(+)</text>
        <dbReference type="Rhea" id="RHEA:19541"/>
        <dbReference type="ChEBI" id="CHEBI:15378"/>
        <dbReference type="ChEBI" id="CHEBI:43474"/>
        <dbReference type="ChEBI" id="CHEBI:57783"/>
        <dbReference type="ChEBI" id="CHEBI:58066"/>
        <dbReference type="ChEBI" id="CHEBI:58274"/>
        <dbReference type="ChEBI" id="CHEBI:58349"/>
        <dbReference type="EC" id="1.2.1.41"/>
    </reaction>
</comment>
<keyword evidence="7" id="KW-0963">Cytoplasm</keyword>
<dbReference type="PANTHER" id="PTHR11063">
    <property type="entry name" value="GLUTAMATE SEMIALDEHYDE DEHYDROGENASE"/>
    <property type="match status" value="1"/>
</dbReference>
<comment type="subcellular location">
    <subcellularLocation>
        <location evidence="7">Cytoplasm</location>
    </subcellularLocation>
</comment>
<name>A0A3M6SBU5_LIMRT</name>
<dbReference type="FunFam" id="3.40.309.10:FF:000006">
    <property type="entry name" value="Gamma-glutamyl phosphate reductase"/>
    <property type="match status" value="1"/>
</dbReference>
<evidence type="ECO:0000313" key="10">
    <source>
        <dbReference type="Proteomes" id="UP000276940"/>
    </source>
</evidence>